<evidence type="ECO:0000256" key="2">
    <source>
        <dbReference type="ARBA" id="ARBA00022670"/>
    </source>
</evidence>
<keyword evidence="3" id="KW-0479">Metal-binding</keyword>
<evidence type="ECO:0008006" key="10">
    <source>
        <dbReference type="Google" id="ProtNLM"/>
    </source>
</evidence>
<dbReference type="Gene3D" id="3.40.390.10">
    <property type="entry name" value="Collagenase (Catalytic Domain)"/>
    <property type="match status" value="1"/>
</dbReference>
<dbReference type="OrthoDB" id="2365600at2759"/>
<dbReference type="VEuPathDB" id="FungiDB:G647_06826"/>
<comment type="cofactor">
    <cofactor evidence="1">
        <name>Zn(2+)</name>
        <dbReference type="ChEBI" id="CHEBI:29105"/>
    </cofactor>
</comment>
<protein>
    <recommendedName>
        <fullName evidence="10">Archaemetzincin-2</fullName>
    </recommendedName>
</protein>
<dbReference type="PANTHER" id="PTHR15910">
    <property type="entry name" value="ARCHAEMETZINCIN"/>
    <property type="match status" value="1"/>
</dbReference>
<dbReference type="CDD" id="cd11375">
    <property type="entry name" value="Peptidase_M54"/>
    <property type="match status" value="1"/>
</dbReference>
<dbReference type="RefSeq" id="XP_008729367.1">
    <property type="nucleotide sequence ID" value="XM_008731145.1"/>
</dbReference>
<evidence type="ECO:0000256" key="6">
    <source>
        <dbReference type="ARBA" id="ARBA00023049"/>
    </source>
</evidence>
<sequence>MALPQSSSSQARCPHSILTSLPSEYAQSSGHQPYNEQRLLTAITGKRKHTANAASQYHLTKFPAPLVLPGDAIDLDPKYPSQSFRSWVNDGTRNHVTARRHIIYVAAPPEIDRSVNFMDDWRRPKTDSSMVEKQAVVVADVEVRSLISYLQAFYHGLEVKLLPVPLSFTSWDEPAQSKSGSSNRKTRDVQAVALSTGTEATRIRVRSTPPSNAGPADAFPYSHQLNLNDMTDVALRVLPSDAYALLFVITHDMYESEEDDFCCGRAWGASRVAIASSARYQPCLDDVHGVDREHIWPASHCKAFVDKLNLGSSQNDNPRNRRNGAKKRTIAHRPISGAQSLITPQPLEKAVDVYRTSSPAVGLAVVDTSSLLLFRLCRTASHELGHCFGLDHCMYLACMMQGTASVAEDMRQPPYLCPVCEAKVAWAVVRCGTSEVTAEPKTEGRARRAAGQTGVEQSEAQTEDDKREIQLAKWKKDRLEAITTFCEHLNGAFAPLRAWSTALL</sequence>
<keyword evidence="4" id="KW-0378">Hydrolase</keyword>
<accession>V9D798</accession>
<evidence type="ECO:0000313" key="8">
    <source>
        <dbReference type="EMBL" id="ETI22750.1"/>
    </source>
</evidence>
<dbReference type="PANTHER" id="PTHR15910:SF1">
    <property type="entry name" value="ARCHAEMETZINCIN-2"/>
    <property type="match status" value="1"/>
</dbReference>
<evidence type="ECO:0000256" key="7">
    <source>
        <dbReference type="SAM" id="MobiDB-lite"/>
    </source>
</evidence>
<dbReference type="GeneID" id="19985319"/>
<reference evidence="8 9" key="1">
    <citation type="submission" date="2013-03" db="EMBL/GenBank/DDBJ databases">
        <title>The Genome Sequence of Cladophialophora carrionii CBS 160.54.</title>
        <authorList>
            <consortium name="The Broad Institute Genomics Platform"/>
            <person name="Cuomo C."/>
            <person name="de Hoog S."/>
            <person name="Gorbushina A."/>
            <person name="Walker B."/>
            <person name="Young S.K."/>
            <person name="Zeng Q."/>
            <person name="Gargeya S."/>
            <person name="Fitzgerald M."/>
            <person name="Haas B."/>
            <person name="Abouelleil A."/>
            <person name="Allen A.W."/>
            <person name="Alvarado L."/>
            <person name="Arachchi H.M."/>
            <person name="Berlin A.M."/>
            <person name="Chapman S.B."/>
            <person name="Gainer-Dewar J."/>
            <person name="Goldberg J."/>
            <person name="Griggs A."/>
            <person name="Gujja S."/>
            <person name="Hansen M."/>
            <person name="Howarth C."/>
            <person name="Imamovic A."/>
            <person name="Ireland A."/>
            <person name="Larimer J."/>
            <person name="McCowan C."/>
            <person name="Murphy C."/>
            <person name="Pearson M."/>
            <person name="Poon T.W."/>
            <person name="Priest M."/>
            <person name="Roberts A."/>
            <person name="Saif S."/>
            <person name="Shea T."/>
            <person name="Sisk P."/>
            <person name="Sykes S."/>
            <person name="Wortman J."/>
            <person name="Nusbaum C."/>
            <person name="Birren B."/>
        </authorList>
    </citation>
    <scope>NUCLEOTIDE SEQUENCE [LARGE SCALE GENOMIC DNA]</scope>
    <source>
        <strain evidence="8 9">CBS 160.54</strain>
    </source>
</reference>
<dbReference type="Pfam" id="PF07998">
    <property type="entry name" value="Peptidase_M54"/>
    <property type="match status" value="1"/>
</dbReference>
<keyword evidence="5" id="KW-0862">Zinc</keyword>
<keyword evidence="2" id="KW-0645">Protease</keyword>
<evidence type="ECO:0000256" key="3">
    <source>
        <dbReference type="ARBA" id="ARBA00022723"/>
    </source>
</evidence>
<proteinExistence type="predicted"/>
<evidence type="ECO:0000256" key="5">
    <source>
        <dbReference type="ARBA" id="ARBA00022833"/>
    </source>
</evidence>
<dbReference type="HOGENOM" id="CLU_035433_2_1_1"/>
<evidence type="ECO:0000256" key="4">
    <source>
        <dbReference type="ARBA" id="ARBA00022801"/>
    </source>
</evidence>
<dbReference type="GO" id="GO:0008237">
    <property type="term" value="F:metallopeptidase activity"/>
    <property type="evidence" value="ECO:0007669"/>
    <property type="project" value="UniProtKB-KW"/>
</dbReference>
<name>V9D798_9EURO</name>
<dbReference type="GO" id="GO:0046872">
    <property type="term" value="F:metal ion binding"/>
    <property type="evidence" value="ECO:0007669"/>
    <property type="project" value="UniProtKB-KW"/>
</dbReference>
<dbReference type="InterPro" id="IPR024079">
    <property type="entry name" value="MetalloPept_cat_dom_sf"/>
</dbReference>
<dbReference type="AlphaFoldDB" id="V9D798"/>
<gene>
    <name evidence="8" type="ORF">G647_06826</name>
</gene>
<dbReference type="GO" id="GO:0006508">
    <property type="term" value="P:proteolysis"/>
    <property type="evidence" value="ECO:0007669"/>
    <property type="project" value="UniProtKB-KW"/>
</dbReference>
<dbReference type="EMBL" id="KB822706">
    <property type="protein sequence ID" value="ETI22750.1"/>
    <property type="molecule type" value="Genomic_DNA"/>
</dbReference>
<organism evidence="8 9">
    <name type="scientific">Cladophialophora carrionii CBS 160.54</name>
    <dbReference type="NCBI Taxonomy" id="1279043"/>
    <lineage>
        <taxon>Eukaryota</taxon>
        <taxon>Fungi</taxon>
        <taxon>Dikarya</taxon>
        <taxon>Ascomycota</taxon>
        <taxon>Pezizomycotina</taxon>
        <taxon>Eurotiomycetes</taxon>
        <taxon>Chaetothyriomycetidae</taxon>
        <taxon>Chaetothyriales</taxon>
        <taxon>Herpotrichiellaceae</taxon>
        <taxon>Cladophialophora</taxon>
    </lineage>
</organism>
<evidence type="ECO:0000313" key="9">
    <source>
        <dbReference type="Proteomes" id="UP000030678"/>
    </source>
</evidence>
<dbReference type="Proteomes" id="UP000030678">
    <property type="component" value="Unassembled WGS sequence"/>
</dbReference>
<keyword evidence="6" id="KW-0482">Metalloprotease</keyword>
<feature type="region of interest" description="Disordered" evidence="7">
    <location>
        <begin position="440"/>
        <end position="464"/>
    </location>
</feature>
<evidence type="ECO:0000256" key="1">
    <source>
        <dbReference type="ARBA" id="ARBA00001947"/>
    </source>
</evidence>
<dbReference type="SUPFAM" id="SSF55486">
    <property type="entry name" value="Metalloproteases ('zincins'), catalytic domain"/>
    <property type="match status" value="1"/>
</dbReference>
<dbReference type="InterPro" id="IPR012962">
    <property type="entry name" value="Pept_M54_archaemetzincn"/>
</dbReference>